<evidence type="ECO:0000256" key="1">
    <source>
        <dbReference type="ARBA" id="ARBA00023172"/>
    </source>
</evidence>
<dbReference type="InterPro" id="IPR013762">
    <property type="entry name" value="Integrase-like_cat_sf"/>
</dbReference>
<reference evidence="2 3" key="1">
    <citation type="submission" date="2019-10" db="EMBL/GenBank/DDBJ databases">
        <title>Epibacterium sp. nov., isolated from seawater.</title>
        <authorList>
            <person name="Zhang X."/>
            <person name="Li N."/>
        </authorList>
    </citation>
    <scope>NUCLEOTIDE SEQUENCE [LARGE SCALE GENOMIC DNA]</scope>
    <source>
        <strain evidence="2 3">SM1969</strain>
    </source>
</reference>
<dbReference type="SUPFAM" id="SSF56349">
    <property type="entry name" value="DNA breaking-rejoining enzymes"/>
    <property type="match status" value="1"/>
</dbReference>
<comment type="caution">
    <text evidence="2">The sequence shown here is derived from an EMBL/GenBank/DDBJ whole genome shotgun (WGS) entry which is preliminary data.</text>
</comment>
<name>A0A844ALW5_9RHOB</name>
<accession>A0A844ALW5</accession>
<gene>
    <name evidence="2" type="ORF">GG681_09110</name>
</gene>
<dbReference type="GO" id="GO:0015074">
    <property type="term" value="P:DNA integration"/>
    <property type="evidence" value="ECO:0007669"/>
    <property type="project" value="InterPro"/>
</dbReference>
<evidence type="ECO:0000313" key="2">
    <source>
        <dbReference type="EMBL" id="MQY42799.1"/>
    </source>
</evidence>
<dbReference type="AlphaFoldDB" id="A0A844ALW5"/>
<dbReference type="GO" id="GO:0003677">
    <property type="term" value="F:DNA binding"/>
    <property type="evidence" value="ECO:0007669"/>
    <property type="project" value="InterPro"/>
</dbReference>
<dbReference type="InterPro" id="IPR011010">
    <property type="entry name" value="DNA_brk_join_enz"/>
</dbReference>
<protein>
    <submittedName>
        <fullName evidence="2">Tyrosine-type recombinase/integrase</fullName>
    </submittedName>
</protein>
<dbReference type="GO" id="GO:0006310">
    <property type="term" value="P:DNA recombination"/>
    <property type="evidence" value="ECO:0007669"/>
    <property type="project" value="UniProtKB-KW"/>
</dbReference>
<dbReference type="RefSeq" id="WP_153547335.1">
    <property type="nucleotide sequence ID" value="NZ_WIXK01000004.1"/>
</dbReference>
<keyword evidence="3" id="KW-1185">Reference proteome</keyword>
<proteinExistence type="predicted"/>
<keyword evidence="1" id="KW-0233">DNA recombination</keyword>
<dbReference type="Gene3D" id="1.10.443.10">
    <property type="entry name" value="Intergrase catalytic core"/>
    <property type="match status" value="1"/>
</dbReference>
<dbReference type="EMBL" id="WIXK01000004">
    <property type="protein sequence ID" value="MQY42799.1"/>
    <property type="molecule type" value="Genomic_DNA"/>
</dbReference>
<evidence type="ECO:0000313" key="3">
    <source>
        <dbReference type="Proteomes" id="UP000436694"/>
    </source>
</evidence>
<organism evidence="2 3">
    <name type="scientific">Tritonibacter aquimaris</name>
    <dbReference type="NCBI Taxonomy" id="2663379"/>
    <lineage>
        <taxon>Bacteria</taxon>
        <taxon>Pseudomonadati</taxon>
        <taxon>Pseudomonadota</taxon>
        <taxon>Alphaproteobacteria</taxon>
        <taxon>Rhodobacterales</taxon>
        <taxon>Paracoccaceae</taxon>
        <taxon>Tritonibacter</taxon>
    </lineage>
</organism>
<dbReference type="Proteomes" id="UP000436694">
    <property type="component" value="Unassembled WGS sequence"/>
</dbReference>
<sequence>MTTSSTLTHDPETDLFVGPDGSIFVECRFEAQRPVMIRIDQDVWRAKHNGVQHHLNWDGVDLPLQIIDALKEATTIKLHKSAPSYLSMVRHMIGNLSQEWKHNGLSQVGDFSAIDDSCLVKLFAGMNKHAASTFRELYRTLAVRSLKGTSLRSSRLLAEIKVADSFSGALPSVRQWDAARGALTTSELERLRAHLQTFSPDESNHDHFIRVYLRTAVAVGKRAGQLLHAPADALTAYSEDERYQKFIQIPGGKSQRNEAPGLWPISDDLYIDLKRYSDRAEVAVAQKVFGYFFVTPLTTQSRIEGPRHSGTVAPLIGGWLRRNNVVSPRTGEVLKVTTTRLRHTVATQMARKGYSKGDIQAMLEHMSDGAALSYLDAVGNDMTPALERVDEALGGVFADLSDAFFKGKIIDKPKGRISKPIVRPDPTNIAIVGQCGSAESCPKHPFFSCYNGCPFFLKFRDTDEDANRAFVQKEYEKWRSSEPSATQSKALDDFARIERGIVEARQLGAPKND</sequence>